<comment type="caution">
    <text evidence="3">The sequence shown here is derived from an EMBL/GenBank/DDBJ whole genome shotgun (WGS) entry which is preliminary data.</text>
</comment>
<dbReference type="EMBL" id="JACAZE010000005">
    <property type="protein sequence ID" value="KAF7316874.1"/>
    <property type="molecule type" value="Genomic_DNA"/>
</dbReference>
<dbReference type="Proteomes" id="UP000613580">
    <property type="component" value="Unassembled WGS sequence"/>
</dbReference>
<keyword evidence="3" id="KW-0808">Transferase</keyword>
<evidence type="ECO:0000256" key="1">
    <source>
        <dbReference type="SAM" id="MobiDB-lite"/>
    </source>
</evidence>
<dbReference type="GO" id="GO:0016301">
    <property type="term" value="F:kinase activity"/>
    <property type="evidence" value="ECO:0007669"/>
    <property type="project" value="UniProtKB-KW"/>
</dbReference>
<feature type="region of interest" description="Disordered" evidence="1">
    <location>
        <begin position="508"/>
        <end position="531"/>
    </location>
</feature>
<dbReference type="PANTHER" id="PTHR35192:SF2">
    <property type="entry name" value="APPLE DOMAIN-CONTAINING PROTEIN"/>
    <property type="match status" value="1"/>
</dbReference>
<dbReference type="AlphaFoldDB" id="A0A8H6WFK5"/>
<feature type="region of interest" description="Disordered" evidence="1">
    <location>
        <begin position="1"/>
        <end position="25"/>
    </location>
</feature>
<gene>
    <name evidence="3" type="ORF">HMN09_00421200</name>
</gene>
<dbReference type="InterPro" id="IPR038955">
    <property type="entry name" value="PriA/CPL1_fungi"/>
</dbReference>
<organism evidence="3 4">
    <name type="scientific">Mycena chlorophos</name>
    <name type="common">Agaric fungus</name>
    <name type="synonym">Agaricus chlorophos</name>
    <dbReference type="NCBI Taxonomy" id="658473"/>
    <lineage>
        <taxon>Eukaryota</taxon>
        <taxon>Fungi</taxon>
        <taxon>Dikarya</taxon>
        <taxon>Basidiomycota</taxon>
        <taxon>Agaricomycotina</taxon>
        <taxon>Agaricomycetes</taxon>
        <taxon>Agaricomycetidae</taxon>
        <taxon>Agaricales</taxon>
        <taxon>Marasmiineae</taxon>
        <taxon>Mycenaceae</taxon>
        <taxon>Mycena</taxon>
    </lineage>
</organism>
<evidence type="ECO:0000313" key="3">
    <source>
        <dbReference type="EMBL" id="KAF7316874.1"/>
    </source>
</evidence>
<evidence type="ECO:0000313" key="4">
    <source>
        <dbReference type="Proteomes" id="UP000613580"/>
    </source>
</evidence>
<dbReference type="PANTHER" id="PTHR35192">
    <property type="entry name" value="PROTEIN, PUTATIVE-RELATED"/>
    <property type="match status" value="1"/>
</dbReference>
<reference evidence="3" key="1">
    <citation type="submission" date="2020-05" db="EMBL/GenBank/DDBJ databases">
        <title>Mycena genomes resolve the evolution of fungal bioluminescence.</title>
        <authorList>
            <person name="Tsai I.J."/>
        </authorList>
    </citation>
    <scope>NUCLEOTIDE SEQUENCE</scope>
    <source>
        <strain evidence="3">110903Hualien_Pintung</strain>
    </source>
</reference>
<feature type="domain" description="Protein CPL1-like" evidence="2">
    <location>
        <begin position="118"/>
        <end position="192"/>
    </location>
</feature>
<evidence type="ECO:0000259" key="2">
    <source>
        <dbReference type="Pfam" id="PF21671"/>
    </source>
</evidence>
<protein>
    <submittedName>
        <fullName evidence="3">Protein kinase domain-containing protein</fullName>
    </submittedName>
</protein>
<dbReference type="Pfam" id="PF21671">
    <property type="entry name" value="CPL1-like"/>
    <property type="match status" value="1"/>
</dbReference>
<feature type="compositionally biased region" description="Basic residues" evidence="1">
    <location>
        <begin position="508"/>
        <end position="521"/>
    </location>
</feature>
<dbReference type="InterPro" id="IPR048661">
    <property type="entry name" value="CPL1-like"/>
</dbReference>
<sequence>MNALSMEDADGEGADSEGQNLRSAGFDPVDSNALLQNIGQVNQCSATGPAGTVSCASGFILCSGKCVPGTACPTGPSAIPRAVNHDAKKITTLEQAQRECKTGYSVCGVASVETKYDFSCVNTATDLENCGGCAFPSPWQTESQQPLSSELARGFNCGPILNAKAASCVAGQCVVEKCRCGFEVNDQRDGCVHKRRVARRTLLDINIGGPEPVFPPPQAATSFGLGPQFAPHVAGICLRRAWVLGTTDPEQLVPNVNSAIAAAQAAHNGCDPSQTDWISALEQLLDGLLGLLSECPSGKVPTIPAAPECDDVVLTRLVCGLVSSIYVSPFFVCGLGDPLTGLLQNVVDLVGLGPFPFPPPPPMCKVGCAPPLLAAPRGLLDGLLGPAPEATSAALSSSPQSGPSVANVVSGLQAVSAAHGCPSEVIQSNVDIWRLDLFPTQRELPAVAHRDARHWSVLEGYHVSRRMKPSAGGSVTQQRPHPSCGAVVWSKRAQRRPPVFHIPAPHHFHPVPPHPSHRHPSKVVLGPATGE</sequence>
<proteinExistence type="predicted"/>
<keyword evidence="4" id="KW-1185">Reference proteome</keyword>
<dbReference type="OrthoDB" id="439917at2759"/>
<keyword evidence="3" id="KW-0418">Kinase</keyword>
<name>A0A8H6WFK5_MYCCL</name>
<accession>A0A8H6WFK5</accession>